<dbReference type="GeneID" id="98141500"/>
<evidence type="ECO:0000313" key="1">
    <source>
        <dbReference type="EMBL" id="KAL2863285.1"/>
    </source>
</evidence>
<accession>A0ABR4LFH0</accession>
<gene>
    <name evidence="1" type="ORF">BJX67DRAFT_266026</name>
</gene>
<dbReference type="RefSeq" id="XP_070882264.1">
    <property type="nucleotide sequence ID" value="XM_071026428.1"/>
</dbReference>
<dbReference type="EMBL" id="JBFXLQ010000054">
    <property type="protein sequence ID" value="KAL2863285.1"/>
    <property type="molecule type" value="Genomic_DNA"/>
</dbReference>
<protein>
    <submittedName>
        <fullName evidence="1">Uncharacterized protein</fullName>
    </submittedName>
</protein>
<comment type="caution">
    <text evidence="1">The sequence shown here is derived from an EMBL/GenBank/DDBJ whole genome shotgun (WGS) entry which is preliminary data.</text>
</comment>
<keyword evidence="2" id="KW-1185">Reference proteome</keyword>
<sequence>MIPLHLLQDWDDQGRRLTTMNAERGLSSSTPRTGRFFVPLLKHARASALCSSLTRLSFTLNHRFSPAEDRDGPIRAPPRMGDFSHPWIPLRLQRDAAPWSASHDSRSGCGMRVSDSNRRVASEGCSCRHRPAPPGHLDGQESICSGVKVRPIKLPSRWPRKEANFRFFFSGLVCQRMRRRGRFAFSCRNAAGCRVKQLAAKL</sequence>
<dbReference type="Proteomes" id="UP001610432">
    <property type="component" value="Unassembled WGS sequence"/>
</dbReference>
<name>A0ABR4LFH0_9EURO</name>
<proteinExistence type="predicted"/>
<evidence type="ECO:0000313" key="2">
    <source>
        <dbReference type="Proteomes" id="UP001610432"/>
    </source>
</evidence>
<reference evidence="1 2" key="1">
    <citation type="submission" date="2024-07" db="EMBL/GenBank/DDBJ databases">
        <title>Section-level genome sequencing and comparative genomics of Aspergillus sections Usti and Cavernicolus.</title>
        <authorList>
            <consortium name="Lawrence Berkeley National Laboratory"/>
            <person name="Nybo J.L."/>
            <person name="Vesth T.C."/>
            <person name="Theobald S."/>
            <person name="Frisvad J.C."/>
            <person name="Larsen T.O."/>
            <person name="Kjaerboelling I."/>
            <person name="Rothschild-Mancinelli K."/>
            <person name="Lyhne E.K."/>
            <person name="Kogle M.E."/>
            <person name="Barry K."/>
            <person name="Clum A."/>
            <person name="Na H."/>
            <person name="Ledsgaard L."/>
            <person name="Lin J."/>
            <person name="Lipzen A."/>
            <person name="Kuo A."/>
            <person name="Riley R."/>
            <person name="Mondo S."/>
            <person name="Labutti K."/>
            <person name="Haridas S."/>
            <person name="Pangalinan J."/>
            <person name="Salamov A.A."/>
            <person name="Simmons B.A."/>
            <person name="Magnuson J.K."/>
            <person name="Chen J."/>
            <person name="Drula E."/>
            <person name="Henrissat B."/>
            <person name="Wiebenga A."/>
            <person name="Lubbers R.J."/>
            <person name="Gomes A.C."/>
            <person name="Macurrencykelacurrency M.R."/>
            <person name="Stajich J."/>
            <person name="Grigoriev I.V."/>
            <person name="Mortensen U.H."/>
            <person name="De Vries R.P."/>
            <person name="Baker S.E."/>
            <person name="Andersen M.R."/>
        </authorList>
    </citation>
    <scope>NUCLEOTIDE SEQUENCE [LARGE SCALE GENOMIC DNA]</scope>
    <source>
        <strain evidence="1 2">CBS 449.75</strain>
    </source>
</reference>
<organism evidence="1 2">
    <name type="scientific">Aspergillus lucknowensis</name>
    <dbReference type="NCBI Taxonomy" id="176173"/>
    <lineage>
        <taxon>Eukaryota</taxon>
        <taxon>Fungi</taxon>
        <taxon>Dikarya</taxon>
        <taxon>Ascomycota</taxon>
        <taxon>Pezizomycotina</taxon>
        <taxon>Eurotiomycetes</taxon>
        <taxon>Eurotiomycetidae</taxon>
        <taxon>Eurotiales</taxon>
        <taxon>Aspergillaceae</taxon>
        <taxon>Aspergillus</taxon>
        <taxon>Aspergillus subgen. Nidulantes</taxon>
    </lineage>
</organism>